<dbReference type="Proteomes" id="UP000292547">
    <property type="component" value="Chromosome"/>
</dbReference>
<sequence length="293" mass="31980">MARAANKTAASGTARMIATFAKARREQLGLTQEELGRLIGYTASAISAMETCAQPASDKMLMELERVLGDGMGIFEMARKFILLDKYPAQFQDFALMEAEAVSLSSYETYVIAGLFQTENYARALIGGGSPALSKAEVDELVDARIARRALFDRTGPTPLIETVLDESALLRTIGSQDIMSEQLYALAEDAERDNVSLQVLRLNRGAKGAHAGTDGDMTLVTTSEHHHVVYLEAQDESVLVSDPVKVARLTHRYAKIRSQALSPDDSVSLLRKLAGEARNDQHPPVVQVELQQ</sequence>
<dbReference type="SMART" id="SM00530">
    <property type="entry name" value="HTH_XRE"/>
    <property type="match status" value="1"/>
</dbReference>
<dbReference type="GeneID" id="300100334"/>
<evidence type="ECO:0000313" key="3">
    <source>
        <dbReference type="Proteomes" id="UP000292547"/>
    </source>
</evidence>
<dbReference type="OrthoDB" id="3669136at2"/>
<dbReference type="Pfam" id="PF01381">
    <property type="entry name" value="HTH_3"/>
    <property type="match status" value="1"/>
</dbReference>
<keyword evidence="3" id="KW-1185">Reference proteome</keyword>
<dbReference type="RefSeq" id="WP_051887419.1">
    <property type="nucleotide sequence ID" value="NZ_CP032229.1"/>
</dbReference>
<protein>
    <submittedName>
        <fullName evidence="2">XRE family transcriptional regulator</fullName>
    </submittedName>
</protein>
<evidence type="ECO:0000259" key="1">
    <source>
        <dbReference type="PROSITE" id="PS50943"/>
    </source>
</evidence>
<dbReference type="EMBL" id="CP032229">
    <property type="protein sequence ID" value="QBJ94183.1"/>
    <property type="molecule type" value="Genomic_DNA"/>
</dbReference>
<feature type="domain" description="HTH cro/C1-type" evidence="1">
    <location>
        <begin position="22"/>
        <end position="69"/>
    </location>
</feature>
<reference evidence="2 3" key="1">
    <citation type="submission" date="2018-08" db="EMBL/GenBank/DDBJ databases">
        <title>The complete genome sequence of Streptomyces seoulensis, a pioneer strain for nickel superoxide dismutase discovery.</title>
        <authorList>
            <person name="Shin J."/>
            <person name="Lee J.-S."/>
            <person name="Lee E.-J."/>
            <person name="Youn H.-D."/>
        </authorList>
    </citation>
    <scope>NUCLEOTIDE SEQUENCE [LARGE SCALE GENOMIC DNA]</scope>
    <source>
        <strain evidence="2 3">KCTC 9819</strain>
    </source>
</reference>
<organism evidence="2 3">
    <name type="scientific">Streptomyces seoulensis</name>
    <dbReference type="NCBI Taxonomy" id="73044"/>
    <lineage>
        <taxon>Bacteria</taxon>
        <taxon>Bacillati</taxon>
        <taxon>Actinomycetota</taxon>
        <taxon>Actinomycetes</taxon>
        <taxon>Kitasatosporales</taxon>
        <taxon>Streptomycetaceae</taxon>
        <taxon>Streptomyces</taxon>
    </lineage>
</organism>
<name>A0A4P6U447_STRSO</name>
<evidence type="ECO:0000313" key="2">
    <source>
        <dbReference type="EMBL" id="QBJ94183.1"/>
    </source>
</evidence>
<gene>
    <name evidence="2" type="ORF">D0Z67_15550</name>
</gene>
<dbReference type="SUPFAM" id="SSF47413">
    <property type="entry name" value="lambda repressor-like DNA-binding domains"/>
    <property type="match status" value="1"/>
</dbReference>
<dbReference type="Pfam" id="PF19054">
    <property type="entry name" value="DUF5753"/>
    <property type="match status" value="1"/>
</dbReference>
<dbReference type="KEGG" id="sseo:D0Z67_15550"/>
<dbReference type="InterPro" id="IPR001387">
    <property type="entry name" value="Cro/C1-type_HTH"/>
</dbReference>
<dbReference type="InterPro" id="IPR010982">
    <property type="entry name" value="Lambda_DNA-bd_dom_sf"/>
</dbReference>
<dbReference type="CDD" id="cd00093">
    <property type="entry name" value="HTH_XRE"/>
    <property type="match status" value="1"/>
</dbReference>
<dbReference type="STRING" id="73044.GCA_000725795_00010"/>
<dbReference type="PROSITE" id="PS50943">
    <property type="entry name" value="HTH_CROC1"/>
    <property type="match status" value="1"/>
</dbReference>
<accession>A0A4P6U447</accession>
<dbReference type="AlphaFoldDB" id="A0A4P6U447"/>
<proteinExistence type="predicted"/>
<dbReference type="GO" id="GO:0003677">
    <property type="term" value="F:DNA binding"/>
    <property type="evidence" value="ECO:0007669"/>
    <property type="project" value="InterPro"/>
</dbReference>
<dbReference type="Gene3D" id="1.10.260.40">
    <property type="entry name" value="lambda repressor-like DNA-binding domains"/>
    <property type="match status" value="1"/>
</dbReference>
<dbReference type="InterPro" id="IPR043917">
    <property type="entry name" value="DUF5753"/>
</dbReference>